<comment type="caution">
    <text evidence="9">The sequence shown here is derived from an EMBL/GenBank/DDBJ whole genome shotgun (WGS) entry which is preliminary data.</text>
</comment>
<proteinExistence type="inferred from homology"/>
<keyword evidence="4 7" id="KW-1133">Transmembrane helix</keyword>
<keyword evidence="3 7" id="KW-0812">Transmembrane</keyword>
<sequence length="169" mass="19015">MRQRPPACLDLATLRPLAPRTEGRSCQGSLLRVPERSLPRWCWACQGPKPARAHHCRVCGRCVLKMDHHCPWVNNCVGAHNYRYFCLFLLYLAQGCLFVLVVFPYGFTTWGFWGSAAEDDAVVRSFHPAACRGQSRYCLVLLASRASPARLSRGHWVVVVGRGPLCQAF</sequence>
<keyword evidence="6 7" id="KW-0012">Acyltransferase</keyword>
<comment type="subcellular location">
    <subcellularLocation>
        <location evidence="1">Membrane</location>
        <topology evidence="1">Multi-pass membrane protein</topology>
    </subcellularLocation>
</comment>
<reference evidence="9" key="1">
    <citation type="submission" date="2023-10" db="EMBL/GenBank/DDBJ databases">
        <authorList>
            <person name="Chen Y."/>
            <person name="Shah S."/>
            <person name="Dougan E. K."/>
            <person name="Thang M."/>
            <person name="Chan C."/>
        </authorList>
    </citation>
    <scope>NUCLEOTIDE SEQUENCE [LARGE SCALE GENOMIC DNA]</scope>
</reference>
<keyword evidence="2 7" id="KW-0808">Transferase</keyword>
<evidence type="ECO:0000313" key="9">
    <source>
        <dbReference type="EMBL" id="CAK0873480.1"/>
    </source>
</evidence>
<evidence type="ECO:0000313" key="10">
    <source>
        <dbReference type="Proteomes" id="UP001189429"/>
    </source>
</evidence>
<evidence type="ECO:0000256" key="3">
    <source>
        <dbReference type="ARBA" id="ARBA00022692"/>
    </source>
</evidence>
<feature type="transmembrane region" description="Helical" evidence="7">
    <location>
        <begin position="84"/>
        <end position="107"/>
    </location>
</feature>
<evidence type="ECO:0000259" key="8">
    <source>
        <dbReference type="Pfam" id="PF01529"/>
    </source>
</evidence>
<accession>A0ABN9VM57</accession>
<dbReference type="InterPro" id="IPR039859">
    <property type="entry name" value="PFA4/ZDH16/20/ERF2-like"/>
</dbReference>
<dbReference type="Pfam" id="PF01529">
    <property type="entry name" value="DHHC"/>
    <property type="match status" value="1"/>
</dbReference>
<dbReference type="InterPro" id="IPR001594">
    <property type="entry name" value="Palmitoyltrfase_DHHC"/>
</dbReference>
<dbReference type="PROSITE" id="PS50216">
    <property type="entry name" value="DHHC"/>
    <property type="match status" value="1"/>
</dbReference>
<evidence type="ECO:0000256" key="2">
    <source>
        <dbReference type="ARBA" id="ARBA00022679"/>
    </source>
</evidence>
<name>A0ABN9VM57_9DINO</name>
<dbReference type="PANTHER" id="PTHR12246">
    <property type="entry name" value="PALMITOYLTRANSFERASE ZDHHC16"/>
    <property type="match status" value="1"/>
</dbReference>
<evidence type="ECO:0000256" key="6">
    <source>
        <dbReference type="ARBA" id="ARBA00023315"/>
    </source>
</evidence>
<evidence type="ECO:0000256" key="4">
    <source>
        <dbReference type="ARBA" id="ARBA00022989"/>
    </source>
</evidence>
<comment type="domain">
    <text evidence="7">The DHHC domain is required for palmitoyltransferase activity.</text>
</comment>
<organism evidence="9 10">
    <name type="scientific">Prorocentrum cordatum</name>
    <dbReference type="NCBI Taxonomy" id="2364126"/>
    <lineage>
        <taxon>Eukaryota</taxon>
        <taxon>Sar</taxon>
        <taxon>Alveolata</taxon>
        <taxon>Dinophyceae</taxon>
        <taxon>Prorocentrales</taxon>
        <taxon>Prorocentraceae</taxon>
        <taxon>Prorocentrum</taxon>
    </lineage>
</organism>
<protein>
    <recommendedName>
        <fullName evidence="7">Palmitoyltransferase</fullName>
        <ecNumber evidence="7">2.3.1.225</ecNumber>
    </recommendedName>
</protein>
<evidence type="ECO:0000256" key="1">
    <source>
        <dbReference type="ARBA" id="ARBA00004141"/>
    </source>
</evidence>
<feature type="domain" description="Palmitoyltransferase DHHC" evidence="8">
    <location>
        <begin position="39"/>
        <end position="108"/>
    </location>
</feature>
<dbReference type="EC" id="2.3.1.225" evidence="7"/>
<evidence type="ECO:0000256" key="5">
    <source>
        <dbReference type="ARBA" id="ARBA00023136"/>
    </source>
</evidence>
<evidence type="ECO:0000256" key="7">
    <source>
        <dbReference type="RuleBase" id="RU079119"/>
    </source>
</evidence>
<comment type="caution">
    <text evidence="7">Lacks conserved residue(s) required for the propagation of feature annotation.</text>
</comment>
<dbReference type="Proteomes" id="UP001189429">
    <property type="component" value="Unassembled WGS sequence"/>
</dbReference>
<comment type="catalytic activity">
    <reaction evidence="7">
        <text>L-cysteinyl-[protein] + hexadecanoyl-CoA = S-hexadecanoyl-L-cysteinyl-[protein] + CoA</text>
        <dbReference type="Rhea" id="RHEA:36683"/>
        <dbReference type="Rhea" id="RHEA-COMP:10131"/>
        <dbReference type="Rhea" id="RHEA-COMP:11032"/>
        <dbReference type="ChEBI" id="CHEBI:29950"/>
        <dbReference type="ChEBI" id="CHEBI:57287"/>
        <dbReference type="ChEBI" id="CHEBI:57379"/>
        <dbReference type="ChEBI" id="CHEBI:74151"/>
        <dbReference type="EC" id="2.3.1.225"/>
    </reaction>
</comment>
<gene>
    <name evidence="9" type="ORF">PCOR1329_LOCUS58688</name>
</gene>
<dbReference type="EMBL" id="CAUYUJ010017283">
    <property type="protein sequence ID" value="CAK0873480.1"/>
    <property type="molecule type" value="Genomic_DNA"/>
</dbReference>
<keyword evidence="10" id="KW-1185">Reference proteome</keyword>
<comment type="similarity">
    <text evidence="7">Belongs to the DHHC palmitoyltransferase family.</text>
</comment>
<keyword evidence="5 7" id="KW-0472">Membrane</keyword>